<keyword evidence="10 26" id="KW-0812">Transmembrane</keyword>
<evidence type="ECO:0000256" key="26">
    <source>
        <dbReference type="SAM" id="Phobius"/>
    </source>
</evidence>
<evidence type="ECO:0000259" key="27">
    <source>
        <dbReference type="PROSITE" id="PS51699"/>
    </source>
</evidence>
<dbReference type="SMART" id="SM00736">
    <property type="entry name" value="CADG"/>
    <property type="match status" value="3"/>
</dbReference>
<accession>A0AAN8S6S3</accession>
<evidence type="ECO:0000313" key="28">
    <source>
        <dbReference type="EMBL" id="KAK6630584.1"/>
    </source>
</evidence>
<dbReference type="GO" id="GO:0002009">
    <property type="term" value="P:morphogenesis of an epithelium"/>
    <property type="evidence" value="ECO:0007669"/>
    <property type="project" value="TreeGrafter"/>
</dbReference>
<dbReference type="Proteomes" id="UP001372834">
    <property type="component" value="Unassembled WGS sequence"/>
</dbReference>
<evidence type="ECO:0000313" key="29">
    <source>
        <dbReference type="Proteomes" id="UP001372834"/>
    </source>
</evidence>
<dbReference type="PANTHER" id="PTHR21559">
    <property type="entry name" value="DYSTROGLYCAN-RELATED"/>
    <property type="match status" value="1"/>
</dbReference>
<dbReference type="GO" id="GO:0042383">
    <property type="term" value="C:sarcolemma"/>
    <property type="evidence" value="ECO:0007669"/>
    <property type="project" value="UniProtKB-SubCell"/>
</dbReference>
<evidence type="ECO:0000256" key="19">
    <source>
        <dbReference type="ARBA" id="ARBA00023567"/>
    </source>
</evidence>
<dbReference type="EMBL" id="JAWJWE010000010">
    <property type="protein sequence ID" value="KAK6630584.1"/>
    <property type="molecule type" value="Genomic_DNA"/>
</dbReference>
<feature type="transmembrane region" description="Helical" evidence="26">
    <location>
        <begin position="1007"/>
        <end position="1032"/>
    </location>
</feature>
<dbReference type="AlphaFoldDB" id="A0AAN8S6S3"/>
<feature type="compositionally biased region" description="Pro residues" evidence="25">
    <location>
        <begin position="1127"/>
        <end position="1141"/>
    </location>
</feature>
<keyword evidence="26" id="KW-0472">Membrane</keyword>
<evidence type="ECO:0000256" key="1">
    <source>
        <dbReference type="ARBA" id="ARBA00004135"/>
    </source>
</evidence>
<keyword evidence="12 26" id="KW-1133">Transmembrane helix</keyword>
<dbReference type="PANTHER" id="PTHR21559:SF21">
    <property type="entry name" value="DYSTROGLYCAN 1"/>
    <property type="match status" value="1"/>
</dbReference>
<feature type="domain" description="Peptidase S72" evidence="27">
    <location>
        <begin position="866"/>
        <end position="975"/>
    </location>
</feature>
<dbReference type="GO" id="GO:0005654">
    <property type="term" value="C:nucleoplasm"/>
    <property type="evidence" value="ECO:0007669"/>
    <property type="project" value="UniProtKB-SubCell"/>
</dbReference>
<feature type="region of interest" description="Disordered" evidence="25">
    <location>
        <begin position="1077"/>
        <end position="1141"/>
    </location>
</feature>
<evidence type="ECO:0000256" key="24">
    <source>
        <dbReference type="ARBA" id="ARBA00034100"/>
    </source>
</evidence>
<evidence type="ECO:0000256" key="4">
    <source>
        <dbReference type="ARBA" id="ARBA00004251"/>
    </source>
</evidence>
<dbReference type="GO" id="GO:0005509">
    <property type="term" value="F:calcium ion binding"/>
    <property type="evidence" value="ECO:0007669"/>
    <property type="project" value="InterPro"/>
</dbReference>
<dbReference type="InterPro" id="IPR006644">
    <property type="entry name" value="Cadg"/>
</dbReference>
<evidence type="ECO:0000256" key="11">
    <source>
        <dbReference type="ARBA" id="ARBA00022729"/>
    </source>
</evidence>
<gene>
    <name evidence="28" type="ORF">RUM43_014569</name>
</gene>
<keyword evidence="9" id="KW-0597">Phosphoprotein</keyword>
<keyword evidence="16" id="KW-0206">Cytoskeleton</keyword>
<evidence type="ECO:0000256" key="14">
    <source>
        <dbReference type="ARBA" id="ARBA00023157"/>
    </source>
</evidence>
<dbReference type="SUPFAM" id="SSF111006">
    <property type="entry name" value="Dystroglycan, domain 2"/>
    <property type="match status" value="1"/>
</dbReference>
<keyword evidence="11" id="KW-0732">Signal</keyword>
<evidence type="ECO:0000256" key="6">
    <source>
        <dbReference type="ARBA" id="ARBA00022475"/>
    </source>
</evidence>
<keyword evidence="6" id="KW-1003">Cell membrane</keyword>
<keyword evidence="15" id="KW-0325">Glycoprotein</keyword>
<dbReference type="InterPro" id="IPR030398">
    <property type="entry name" value="SEA_DG_dom"/>
</dbReference>
<evidence type="ECO:0000256" key="5">
    <source>
        <dbReference type="ARBA" id="ARBA00004642"/>
    </source>
</evidence>
<dbReference type="SUPFAM" id="SSF49313">
    <property type="entry name" value="Cadherin-like"/>
    <property type="match status" value="3"/>
</dbReference>
<feature type="region of interest" description="Disordered" evidence="25">
    <location>
        <begin position="740"/>
        <end position="764"/>
    </location>
</feature>
<evidence type="ECO:0000256" key="12">
    <source>
        <dbReference type="ARBA" id="ARBA00022989"/>
    </source>
</evidence>
<evidence type="ECO:0000256" key="9">
    <source>
        <dbReference type="ARBA" id="ARBA00022553"/>
    </source>
</evidence>
<keyword evidence="13" id="KW-0770">Synapse</keyword>
<name>A0AAN8S6S3_POLSC</name>
<evidence type="ECO:0000256" key="17">
    <source>
        <dbReference type="ARBA" id="ARBA00023242"/>
    </source>
</evidence>
<dbReference type="PROSITE" id="PS51699">
    <property type="entry name" value="SEA_DG"/>
    <property type="match status" value="2"/>
</dbReference>
<dbReference type="GO" id="GO:0016011">
    <property type="term" value="C:dystroglycan complex"/>
    <property type="evidence" value="ECO:0007669"/>
    <property type="project" value="TreeGrafter"/>
</dbReference>
<organism evidence="28 29">
    <name type="scientific">Polyplax serrata</name>
    <name type="common">Common mouse louse</name>
    <dbReference type="NCBI Taxonomy" id="468196"/>
    <lineage>
        <taxon>Eukaryota</taxon>
        <taxon>Metazoa</taxon>
        <taxon>Ecdysozoa</taxon>
        <taxon>Arthropoda</taxon>
        <taxon>Hexapoda</taxon>
        <taxon>Insecta</taxon>
        <taxon>Pterygota</taxon>
        <taxon>Neoptera</taxon>
        <taxon>Paraneoptera</taxon>
        <taxon>Psocodea</taxon>
        <taxon>Troctomorpha</taxon>
        <taxon>Phthiraptera</taxon>
        <taxon>Anoplura</taxon>
        <taxon>Polyplacidae</taxon>
        <taxon>Polyplax</taxon>
    </lineage>
</organism>
<evidence type="ECO:0000256" key="15">
    <source>
        <dbReference type="ARBA" id="ARBA00023180"/>
    </source>
</evidence>
<comment type="subcellular location">
    <subcellularLocation>
        <location evidence="1">Cell membrane</location>
        <location evidence="1">Sarcolemma</location>
    </subcellularLocation>
    <subcellularLocation>
        <location evidence="4">Cell membrane</location>
        <topology evidence="4">Single-pass type I membrane protein</topology>
    </subcellularLocation>
    <subcellularLocation>
        <location evidence="3">Cytoplasm</location>
        <location evidence="3">Cytoskeleton</location>
    </subcellularLocation>
    <subcellularLocation>
        <location evidence="5">Nucleus</location>
        <location evidence="5">Nucleoplasm</location>
    </subcellularLocation>
    <subcellularLocation>
        <location evidence="24">Postsynaptic cell membrane</location>
    </subcellularLocation>
    <subcellularLocation>
        <location evidence="2">Secreted</location>
        <location evidence="2">Extracellular space</location>
    </subcellularLocation>
</comment>
<dbReference type="Pfam" id="PF05454">
    <property type="entry name" value="DAG1"/>
    <property type="match status" value="2"/>
</dbReference>
<comment type="function">
    <text evidence="19">The dystroglycan complex is involved in a number of processes including laminin and basement membrane assembly, sarcolemmal stability, cell survival, peripheral nerve myelination, nodal structure, cell migration, and epithelial polarization.</text>
</comment>
<dbReference type="Gene3D" id="3.30.70.1040">
    <property type="entry name" value="Dystroglycan, domain 2"/>
    <property type="match status" value="1"/>
</dbReference>
<evidence type="ECO:0000256" key="10">
    <source>
        <dbReference type="ARBA" id="ARBA00022692"/>
    </source>
</evidence>
<dbReference type="GO" id="GO:0043236">
    <property type="term" value="F:laminin binding"/>
    <property type="evidence" value="ECO:0007669"/>
    <property type="project" value="TreeGrafter"/>
</dbReference>
<dbReference type="InterPro" id="IPR041631">
    <property type="entry name" value="Alpha_DG1_N2"/>
</dbReference>
<sequence length="1141" mass="129446">MTFGQQKFQRESLAEDNVQNNLTFPHEMDWKKSVLVTISISLYVASVKCQQDDEFIFDELPLEVDTKISHIVPVQRLWGIPDTQAIVGKLFVLNVPNDAFKGDIDYYEVGVRNNGRHQDWPKWLNFDKRGILKGVPVPSDVGIYYISITAVAPSAHYKSKDVFAIDVIQPGLDSKLPEEFLKVEKAIYYYPKNDCPESLDPIMLTVLMDVRLQDINPQNRISILENIAGYLSLNQEQFYLHEEKSSKDVWFSSESFYFLEGPGHGNKASRTELTSISFQIGCGRKVENRLKSLIGKIKVEALDGTLSEVLLYPVVGWYAKNELPLYYRGRRQVGSGDQYEDEDDEEEDYIEPITTTSNPHPHRHHHGEDFDMINETKIETVLSPSEIQYHLPSTSLLIDYDEDLISTPSFVPDRPTEKVSVEPSKVFDRDYFSATASTIPNIIYEDKTDRSRPQKVTIPYVYGSDGDNVSDSTSDFFTMSNFTDQSPTEYLPTDSLKLLNISIKLNTSTTATTEEMEPRNFRPTIAHRLKKVAATAGKVLRFKIPENTFADVEDGTTSHMTLNFKSQEGKPISPNSWIKFDTVNQEIMAIPLEEHVSKWEFEVEATDKDGDSVSDIFSLQIQHHKGHRAVNFEFSAELVPSSNWTTSFDWQERIVNALVNVYGDPDSSQITVRSLLQHHLPYIFSWTNDSLPRSYCPRNDIDNLYKVIADDDGDVTEVFRKSLGKGISVKKIKVVGIGQCESKSSTPTPQPPQSPHTNFSPVPRNQIDQVNATAGCLLVFKVPEDTCYDPEDGSTRKLKVSLLNMDRTHLDPNQWLQFDSKNQEFYGVPMDSDVKSQEYQLVCQDREGLTANDGLIVVVSPRQKQLYSVEFTIAIDVLYDSFVSSSSMKRKFIEKLRDLFHDSNTDAIVLGNISEGSTIITWYNRTLPTHVCPTEEIHKLREILINDDESMNERLVSIMGYEFPVISVGLEPAGSCQGELTVLHKPESPPPPIEDNFFPIGVTEDYLFTYVIPAVLIALMLILAGIIACLFYRKRRASKMGIGDNDDKQSFRNKGIPVIFQDELEDKPEAENKCPVIMKDEKPPLPPPEYQRSHHNVSVQELNDDAPYQPPPPFTSSKESSRNSRPKPTPTYRKPPPYVPP</sequence>
<dbReference type="InterPro" id="IPR013783">
    <property type="entry name" value="Ig-like_fold"/>
</dbReference>
<dbReference type="GO" id="GO:0007411">
    <property type="term" value="P:axon guidance"/>
    <property type="evidence" value="ECO:0007669"/>
    <property type="project" value="TreeGrafter"/>
</dbReference>
<evidence type="ECO:0000256" key="13">
    <source>
        <dbReference type="ARBA" id="ARBA00023018"/>
    </source>
</evidence>
<comment type="caution">
    <text evidence="28">The sequence shown here is derived from an EMBL/GenBank/DDBJ whole genome shotgun (WGS) entry which is preliminary data.</text>
</comment>
<evidence type="ECO:0000256" key="7">
    <source>
        <dbReference type="ARBA" id="ARBA00022490"/>
    </source>
</evidence>
<evidence type="ECO:0000256" key="25">
    <source>
        <dbReference type="SAM" id="MobiDB-lite"/>
    </source>
</evidence>
<keyword evidence="7" id="KW-0963">Cytoplasm</keyword>
<evidence type="ECO:0000256" key="16">
    <source>
        <dbReference type="ARBA" id="ARBA00023212"/>
    </source>
</evidence>
<dbReference type="InterPro" id="IPR008465">
    <property type="entry name" value="DAG1_C"/>
</dbReference>
<keyword evidence="8" id="KW-0964">Secreted</keyword>
<evidence type="ECO:0000256" key="18">
    <source>
        <dbReference type="ARBA" id="ARBA00023257"/>
    </source>
</evidence>
<dbReference type="GO" id="GO:0005576">
    <property type="term" value="C:extracellular region"/>
    <property type="evidence" value="ECO:0007669"/>
    <property type="project" value="UniProtKB-SubCell"/>
</dbReference>
<evidence type="ECO:0000256" key="21">
    <source>
        <dbReference type="ARBA" id="ARBA00026224"/>
    </source>
</evidence>
<reference evidence="28 29" key="1">
    <citation type="submission" date="2023-10" db="EMBL/GenBank/DDBJ databases">
        <title>Genomes of two closely related lineages of the louse Polyplax serrata with different host specificities.</title>
        <authorList>
            <person name="Martinu J."/>
            <person name="Tarabai H."/>
            <person name="Stefka J."/>
            <person name="Hypsa V."/>
        </authorList>
    </citation>
    <scope>NUCLEOTIDE SEQUENCE [LARGE SCALE GENOMIC DNA]</scope>
    <source>
        <strain evidence="28">HR10_N</strain>
    </source>
</reference>
<feature type="domain" description="Peptidase S72" evidence="27">
    <location>
        <begin position="629"/>
        <end position="739"/>
    </location>
</feature>
<comment type="function">
    <text evidence="20">Transmembrane protein that plays important roles in connecting the extracellular matrix to the cytoskeleton. Acts as a cell adhesion receptor in both muscle and non-muscle tissues. Receptor for both DMD and UTRN and, through these interactions, scaffolds axin to the cytoskeleton. Also functions in cell adhesion-mediated signaling and implicated in cell polarity.</text>
</comment>
<keyword evidence="18" id="KW-0628">Postsynaptic cell membrane</keyword>
<evidence type="ECO:0000256" key="20">
    <source>
        <dbReference type="ARBA" id="ARBA00024991"/>
    </source>
</evidence>
<evidence type="ECO:0000256" key="8">
    <source>
        <dbReference type="ARBA" id="ARBA00022525"/>
    </source>
</evidence>
<dbReference type="CDD" id="cd11303">
    <property type="entry name" value="Dystroglycan_repeat"/>
    <property type="match status" value="1"/>
</dbReference>
<dbReference type="Gene3D" id="2.60.40.10">
    <property type="entry name" value="Immunoglobulins"/>
    <property type="match status" value="3"/>
</dbReference>
<evidence type="ECO:0000256" key="23">
    <source>
        <dbReference type="ARBA" id="ARBA00031034"/>
    </source>
</evidence>
<dbReference type="InterPro" id="IPR027468">
    <property type="entry name" value="Alpha-dystroglycan_domain_2"/>
</dbReference>
<evidence type="ECO:0000256" key="3">
    <source>
        <dbReference type="ARBA" id="ARBA00004245"/>
    </source>
</evidence>
<dbReference type="Pfam" id="PF18424">
    <property type="entry name" value="a_DG1_N2"/>
    <property type="match status" value="1"/>
</dbReference>
<dbReference type="GO" id="GO:0045211">
    <property type="term" value="C:postsynaptic membrane"/>
    <property type="evidence" value="ECO:0007669"/>
    <property type="project" value="UniProtKB-SubCell"/>
</dbReference>
<keyword evidence="17" id="KW-0539">Nucleus</keyword>
<proteinExistence type="predicted"/>
<evidence type="ECO:0000256" key="22">
    <source>
        <dbReference type="ARBA" id="ARBA00030092"/>
    </source>
</evidence>
<protein>
    <recommendedName>
        <fullName evidence="21">Dystroglycan 1</fullName>
    </recommendedName>
    <alternativeName>
        <fullName evidence="23">Dystroglycan</fullName>
    </alternativeName>
    <alternativeName>
        <fullName evidence="22">Dystrophin-associated glycoprotein 1</fullName>
    </alternativeName>
</protein>
<keyword evidence="14" id="KW-1015">Disulfide bond</keyword>
<evidence type="ECO:0000256" key="2">
    <source>
        <dbReference type="ARBA" id="ARBA00004239"/>
    </source>
</evidence>
<dbReference type="GO" id="GO:0005856">
    <property type="term" value="C:cytoskeleton"/>
    <property type="evidence" value="ECO:0007669"/>
    <property type="project" value="UniProtKB-SubCell"/>
</dbReference>
<dbReference type="GO" id="GO:0021675">
    <property type="term" value="P:nerve development"/>
    <property type="evidence" value="ECO:0007669"/>
    <property type="project" value="TreeGrafter"/>
</dbReference>
<dbReference type="InterPro" id="IPR015919">
    <property type="entry name" value="Cadherin-like_sf"/>
</dbReference>